<dbReference type="EC" id="1.3.1.98" evidence="5 19"/>
<evidence type="ECO:0000256" key="17">
    <source>
        <dbReference type="ARBA" id="ARBA00031026"/>
    </source>
</evidence>
<dbReference type="InterPro" id="IPR006094">
    <property type="entry name" value="Oxid_FAD_bind_N"/>
</dbReference>
<dbReference type="InterPro" id="IPR016166">
    <property type="entry name" value="FAD-bd_PCMH"/>
</dbReference>
<evidence type="ECO:0000256" key="19">
    <source>
        <dbReference type="HAMAP-Rule" id="MF_00037"/>
    </source>
</evidence>
<dbReference type="HAMAP" id="MF_00037">
    <property type="entry name" value="MurB"/>
    <property type="match status" value="1"/>
</dbReference>
<evidence type="ECO:0000256" key="6">
    <source>
        <dbReference type="ARBA" id="ARBA00015188"/>
    </source>
</evidence>
<keyword evidence="8 19" id="KW-0132">Cell division</keyword>
<evidence type="ECO:0000256" key="5">
    <source>
        <dbReference type="ARBA" id="ARBA00012518"/>
    </source>
</evidence>
<dbReference type="NCBIfam" id="TIGR00179">
    <property type="entry name" value="murB"/>
    <property type="match status" value="1"/>
</dbReference>
<evidence type="ECO:0000256" key="18">
    <source>
        <dbReference type="ARBA" id="ARBA00048914"/>
    </source>
</evidence>
<organism evidence="21 22">
    <name type="scientific">Taylorella equigenitalis ATCC 35865</name>
    <dbReference type="NCBI Taxonomy" id="743973"/>
    <lineage>
        <taxon>Bacteria</taxon>
        <taxon>Pseudomonadati</taxon>
        <taxon>Pseudomonadota</taxon>
        <taxon>Betaproteobacteria</taxon>
        <taxon>Burkholderiales</taxon>
        <taxon>Alcaligenaceae</taxon>
        <taxon>Taylorella</taxon>
    </lineage>
</organism>
<dbReference type="PANTHER" id="PTHR21071">
    <property type="entry name" value="UDP-N-ACETYLENOLPYRUVOYLGLUCOSAMINE REDUCTASE"/>
    <property type="match status" value="1"/>
</dbReference>
<comment type="pathway">
    <text evidence="4 19">Cell wall biogenesis; peptidoglycan biosynthesis.</text>
</comment>
<dbReference type="RefSeq" id="WP_014840527.1">
    <property type="nucleotide sequence ID" value="NC_018108.1"/>
</dbReference>
<dbReference type="Proteomes" id="UP000003121">
    <property type="component" value="Chromosome"/>
</dbReference>
<dbReference type="Pfam" id="PF02873">
    <property type="entry name" value="MurB_C"/>
    <property type="match status" value="1"/>
</dbReference>
<comment type="catalytic activity">
    <reaction evidence="18 19">
        <text>UDP-N-acetyl-alpha-D-muramate + NADP(+) = UDP-N-acetyl-3-O-(1-carboxyvinyl)-alpha-D-glucosamine + NADPH + H(+)</text>
        <dbReference type="Rhea" id="RHEA:12248"/>
        <dbReference type="ChEBI" id="CHEBI:15378"/>
        <dbReference type="ChEBI" id="CHEBI:57783"/>
        <dbReference type="ChEBI" id="CHEBI:58349"/>
        <dbReference type="ChEBI" id="CHEBI:68483"/>
        <dbReference type="ChEBI" id="CHEBI:70757"/>
        <dbReference type="EC" id="1.3.1.98"/>
    </reaction>
</comment>
<evidence type="ECO:0000256" key="12">
    <source>
        <dbReference type="ARBA" id="ARBA00022960"/>
    </source>
</evidence>
<keyword evidence="16 19" id="KW-0961">Cell wall biogenesis/degradation</keyword>
<keyword evidence="12 19" id="KW-0133">Cell shape</keyword>
<keyword evidence="9 19" id="KW-0285">Flavoprotein</keyword>
<gene>
    <name evidence="19 21" type="primary">murB</name>
    <name evidence="21" type="ORF">KUI_1215</name>
</gene>
<comment type="similarity">
    <text evidence="19">Belongs to the MurB family.</text>
</comment>
<evidence type="ECO:0000256" key="2">
    <source>
        <dbReference type="ARBA" id="ARBA00003921"/>
    </source>
</evidence>
<dbReference type="InterPro" id="IPR016167">
    <property type="entry name" value="FAD-bd_PCMH_sub1"/>
</dbReference>
<dbReference type="NCBIfam" id="NF000755">
    <property type="entry name" value="PRK00046.1"/>
    <property type="match status" value="1"/>
</dbReference>
<evidence type="ECO:0000256" key="4">
    <source>
        <dbReference type="ARBA" id="ARBA00004752"/>
    </source>
</evidence>
<evidence type="ECO:0000256" key="9">
    <source>
        <dbReference type="ARBA" id="ARBA00022630"/>
    </source>
</evidence>
<evidence type="ECO:0000256" key="14">
    <source>
        <dbReference type="ARBA" id="ARBA00023002"/>
    </source>
</evidence>
<dbReference type="InterPro" id="IPR011601">
    <property type="entry name" value="MurB_C"/>
</dbReference>
<protein>
    <recommendedName>
        <fullName evidence="6 19">UDP-N-acetylenolpyruvoylglucosamine reductase</fullName>
        <ecNumber evidence="5 19">1.3.1.98</ecNumber>
    </recommendedName>
    <alternativeName>
        <fullName evidence="17 19">UDP-N-acetylmuramate dehydrogenase</fullName>
    </alternativeName>
</protein>
<reference evidence="21 22" key="1">
    <citation type="journal article" date="2012" name="Vet. Microbiol.">
        <title>Comparative genomic analyses of the Taylorellae.</title>
        <authorList>
            <person name="Hauser H."/>
            <person name="Richter D.C."/>
            <person name="van Tonder A."/>
            <person name="Clark L."/>
            <person name="Preston A."/>
        </authorList>
    </citation>
    <scope>NUCLEOTIDE SEQUENCE [LARGE SCALE GENOMIC DNA]</scope>
    <source>
        <strain evidence="21 22">ATCC 35865</strain>
    </source>
</reference>
<evidence type="ECO:0000256" key="7">
    <source>
        <dbReference type="ARBA" id="ARBA00022490"/>
    </source>
</evidence>
<feature type="active site" description="Proton donor" evidence="19">
    <location>
        <position position="237"/>
    </location>
</feature>
<evidence type="ECO:0000259" key="20">
    <source>
        <dbReference type="PROSITE" id="PS51387"/>
    </source>
</evidence>
<dbReference type="Gene3D" id="3.30.465.10">
    <property type="match status" value="1"/>
</dbReference>
<evidence type="ECO:0000313" key="22">
    <source>
        <dbReference type="Proteomes" id="UP000003121"/>
    </source>
</evidence>
<evidence type="ECO:0000256" key="13">
    <source>
        <dbReference type="ARBA" id="ARBA00022984"/>
    </source>
</evidence>
<feature type="active site" evidence="19">
    <location>
        <position position="334"/>
    </location>
</feature>
<evidence type="ECO:0000256" key="11">
    <source>
        <dbReference type="ARBA" id="ARBA00022857"/>
    </source>
</evidence>
<name>A0ABM5NBE8_9BURK</name>
<comment type="cofactor">
    <cofactor evidence="1 19">
        <name>FAD</name>
        <dbReference type="ChEBI" id="CHEBI:57692"/>
    </cofactor>
</comment>
<sequence>MTFLPQKNFDLTYLNTFRLSSKASYGAVLETIEDVPSLLEVIKSLSLDYFVLGGGSNVILRENIDKLAIVNRISGLHLLEDSNTHFRIQVGAGENWHKFVVFTIANDMPGLENLALIPGTVGAAPVQNIGAYGKDVSQFVESVRTVDLDTGVEKIFSHDECKFEYRNSYFKANEYKPMIVSVDIAIPKSWKPDINYADLLKYPGISSTSDPKSIMDAVIDIRTSKLPDYTKQGNAGSFFLNPYVSTQKFQELLDRYPNIKAYPLSEGIYKVAAGWLIDEAGWKGRSLGTPATVHEHHALVIVNNGGATASDILELSDAIKNDVFNKFGIMLEPEPRII</sequence>
<evidence type="ECO:0000256" key="8">
    <source>
        <dbReference type="ARBA" id="ARBA00022618"/>
    </source>
</evidence>
<dbReference type="Pfam" id="PF01565">
    <property type="entry name" value="FAD_binding_4"/>
    <property type="match status" value="1"/>
</dbReference>
<evidence type="ECO:0000256" key="10">
    <source>
        <dbReference type="ARBA" id="ARBA00022827"/>
    </source>
</evidence>
<dbReference type="SUPFAM" id="SSF56176">
    <property type="entry name" value="FAD-binding/transporter-associated domain-like"/>
    <property type="match status" value="1"/>
</dbReference>
<keyword evidence="15 19" id="KW-0131">Cell cycle</keyword>
<dbReference type="EMBL" id="CP003264">
    <property type="protein sequence ID" value="AFN36278.1"/>
    <property type="molecule type" value="Genomic_DNA"/>
</dbReference>
<accession>A0ABM5NBE8</accession>
<feature type="active site" evidence="19">
    <location>
        <position position="166"/>
    </location>
</feature>
<keyword evidence="11 19" id="KW-0521">NADP</keyword>
<evidence type="ECO:0000313" key="21">
    <source>
        <dbReference type="EMBL" id="AFN36278.1"/>
    </source>
</evidence>
<dbReference type="InterPro" id="IPR003170">
    <property type="entry name" value="MurB"/>
</dbReference>
<evidence type="ECO:0000256" key="16">
    <source>
        <dbReference type="ARBA" id="ARBA00023316"/>
    </source>
</evidence>
<comment type="subcellular location">
    <subcellularLocation>
        <location evidence="3 19">Cytoplasm</location>
    </subcellularLocation>
</comment>
<comment type="function">
    <text evidence="2 19">Cell wall formation.</text>
</comment>
<dbReference type="GO" id="GO:0008762">
    <property type="term" value="F:UDP-N-acetylmuramate dehydrogenase activity"/>
    <property type="evidence" value="ECO:0007669"/>
    <property type="project" value="UniProtKB-EC"/>
</dbReference>
<dbReference type="PANTHER" id="PTHR21071:SF4">
    <property type="entry name" value="UDP-N-ACETYLENOLPYRUVOYLGLUCOSAMINE REDUCTASE"/>
    <property type="match status" value="1"/>
</dbReference>
<proteinExistence type="inferred from homology"/>
<keyword evidence="14 19" id="KW-0560">Oxidoreductase</keyword>
<evidence type="ECO:0000256" key="1">
    <source>
        <dbReference type="ARBA" id="ARBA00001974"/>
    </source>
</evidence>
<keyword evidence="13 19" id="KW-0573">Peptidoglycan synthesis</keyword>
<evidence type="ECO:0000256" key="15">
    <source>
        <dbReference type="ARBA" id="ARBA00023306"/>
    </source>
</evidence>
<dbReference type="InterPro" id="IPR036635">
    <property type="entry name" value="MurB_C_sf"/>
</dbReference>
<dbReference type="Gene3D" id="3.90.78.10">
    <property type="entry name" value="UDP-N-acetylenolpyruvoylglucosamine reductase, C-terminal domain"/>
    <property type="match status" value="1"/>
</dbReference>
<dbReference type="InterPro" id="IPR016169">
    <property type="entry name" value="FAD-bd_PCMH_sub2"/>
</dbReference>
<dbReference type="SUPFAM" id="SSF56194">
    <property type="entry name" value="Uridine diphospho-N-Acetylenolpyruvylglucosamine reductase, MurB, C-terminal domain"/>
    <property type="match status" value="1"/>
</dbReference>
<feature type="domain" description="FAD-binding PCMH-type" evidence="20">
    <location>
        <begin position="17"/>
        <end position="189"/>
    </location>
</feature>
<dbReference type="Gene3D" id="3.30.43.10">
    <property type="entry name" value="Uridine Diphospho-n-acetylenolpyruvylglucosamine Reductase, domain 2"/>
    <property type="match status" value="1"/>
</dbReference>
<keyword evidence="7 19" id="KW-0963">Cytoplasm</keyword>
<keyword evidence="22" id="KW-1185">Reference proteome</keyword>
<keyword evidence="10 19" id="KW-0274">FAD</keyword>
<evidence type="ECO:0000256" key="3">
    <source>
        <dbReference type="ARBA" id="ARBA00004496"/>
    </source>
</evidence>
<dbReference type="InterPro" id="IPR036318">
    <property type="entry name" value="FAD-bd_PCMH-like_sf"/>
</dbReference>
<dbReference type="PROSITE" id="PS51387">
    <property type="entry name" value="FAD_PCMH"/>
    <property type="match status" value="1"/>
</dbReference>